<reference evidence="1" key="1">
    <citation type="submission" date="2020-04" db="EMBL/GenBank/DDBJ databases">
        <authorList>
            <person name="Alioto T."/>
            <person name="Alioto T."/>
            <person name="Gomez Garrido J."/>
        </authorList>
    </citation>
    <scope>NUCLEOTIDE SEQUENCE</scope>
    <source>
        <strain evidence="1">A484AB</strain>
    </source>
</reference>
<keyword evidence="2" id="KW-1185">Reference proteome</keyword>
<gene>
    <name evidence="1" type="ORF">PACLA_8A081752</name>
</gene>
<proteinExistence type="predicted"/>
<dbReference type="AlphaFoldDB" id="A0A6S7HDV4"/>
<accession>A0A6S7HDV4</accession>
<evidence type="ECO:0000313" key="1">
    <source>
        <dbReference type="EMBL" id="CAB3994270.1"/>
    </source>
</evidence>
<organism evidence="1 2">
    <name type="scientific">Paramuricea clavata</name>
    <name type="common">Red gorgonian</name>
    <name type="synonym">Violescent sea-whip</name>
    <dbReference type="NCBI Taxonomy" id="317549"/>
    <lineage>
        <taxon>Eukaryota</taxon>
        <taxon>Metazoa</taxon>
        <taxon>Cnidaria</taxon>
        <taxon>Anthozoa</taxon>
        <taxon>Octocorallia</taxon>
        <taxon>Malacalcyonacea</taxon>
        <taxon>Plexauridae</taxon>
        <taxon>Paramuricea</taxon>
    </lineage>
</organism>
<protein>
    <submittedName>
        <fullName evidence="1">Uncharacterized protein</fullName>
    </submittedName>
</protein>
<evidence type="ECO:0000313" key="2">
    <source>
        <dbReference type="Proteomes" id="UP001152795"/>
    </source>
</evidence>
<dbReference type="EMBL" id="CACRXK020002428">
    <property type="protein sequence ID" value="CAB3994270.1"/>
    <property type="molecule type" value="Genomic_DNA"/>
</dbReference>
<sequence length="183" mass="21015">MECFHGGPAASSRTVRGTFWFCCETPRCEFFCHDEDCYLFTRAMEACQNSGSNHPICPTHQRLAKLGVVKDKIDELRQNKIDIDKQTLSFHINAILDQHRDLYRAVNAHGLHLGQIYREINMTKFGRIFAYLALACLQRDSEESVQENVRRTVEAFRTFGNGETFTKALDHAASTGWYAPYEK</sequence>
<dbReference type="Proteomes" id="UP001152795">
    <property type="component" value="Unassembled WGS sequence"/>
</dbReference>
<comment type="caution">
    <text evidence="1">The sequence shown here is derived from an EMBL/GenBank/DDBJ whole genome shotgun (WGS) entry which is preliminary data.</text>
</comment>
<name>A0A6S7HDV4_PARCT</name>